<feature type="transmembrane region" description="Helical" evidence="2">
    <location>
        <begin position="48"/>
        <end position="69"/>
    </location>
</feature>
<gene>
    <name evidence="3" type="ORF">Hokovirus_3_264</name>
</gene>
<keyword evidence="2" id="KW-0812">Transmembrane</keyword>
<accession>A0A1V0SH51</accession>
<proteinExistence type="predicted"/>
<keyword evidence="2" id="KW-0472">Membrane</keyword>
<keyword evidence="2" id="KW-1133">Transmembrane helix</keyword>
<feature type="transmembrane region" description="Helical" evidence="2">
    <location>
        <begin position="7"/>
        <end position="28"/>
    </location>
</feature>
<protein>
    <submittedName>
        <fullName evidence="3">Uncharacterized protein</fullName>
    </submittedName>
</protein>
<feature type="region of interest" description="Disordered" evidence="1">
    <location>
        <begin position="216"/>
        <end position="257"/>
    </location>
</feature>
<evidence type="ECO:0000313" key="3">
    <source>
        <dbReference type="EMBL" id="ARF10991.1"/>
    </source>
</evidence>
<reference evidence="3" key="1">
    <citation type="journal article" date="2017" name="Science">
        <title>Giant viruses with an expanded complement of translation system components.</title>
        <authorList>
            <person name="Schulz F."/>
            <person name="Yutin N."/>
            <person name="Ivanova N.N."/>
            <person name="Ortega D.R."/>
            <person name="Lee T.K."/>
            <person name="Vierheilig J."/>
            <person name="Daims H."/>
            <person name="Horn M."/>
            <person name="Wagner M."/>
            <person name="Jensen G.J."/>
            <person name="Kyrpides N.C."/>
            <person name="Koonin E.V."/>
            <person name="Woyke T."/>
        </authorList>
    </citation>
    <scope>NUCLEOTIDE SEQUENCE</scope>
    <source>
        <strain evidence="3">HKV1</strain>
    </source>
</reference>
<evidence type="ECO:0000256" key="1">
    <source>
        <dbReference type="SAM" id="MobiDB-lite"/>
    </source>
</evidence>
<feature type="compositionally biased region" description="Basic and acidic residues" evidence="1">
    <location>
        <begin position="228"/>
        <end position="239"/>
    </location>
</feature>
<evidence type="ECO:0000256" key="2">
    <source>
        <dbReference type="SAM" id="Phobius"/>
    </source>
</evidence>
<name>A0A1V0SH51_9VIRU</name>
<organism evidence="3">
    <name type="scientific">Hokovirus HKV1</name>
    <dbReference type="NCBI Taxonomy" id="1977638"/>
    <lineage>
        <taxon>Viruses</taxon>
        <taxon>Varidnaviria</taxon>
        <taxon>Bamfordvirae</taxon>
        <taxon>Nucleocytoviricota</taxon>
        <taxon>Megaviricetes</taxon>
        <taxon>Imitervirales</taxon>
        <taxon>Mimiviridae</taxon>
        <taxon>Klosneuvirinae</taxon>
        <taxon>Hokovirus</taxon>
    </lineage>
</organism>
<sequence>MLEYNNIVTSLIIFTSIIFNWNILLFALCSNVKDYNMKLAGYILSFLYIWFSLFDIIILSLSTITLYCLMTNEYKFDNFWYPLFKQLPYSDLIENNIFNIRNKIYNIFTVHENKINLINNYCSKVNNFIINVIIKIRDYCIEPSINFILNNKDKIGNYLKNKTNKTNKSKKLTKYVHDNGYEDVFADEDIITNVNNFADTLKNLRKDVEKDIINNLQPINDNEQDENLDNKNLDNKQDENLDNETDSQEISEHQKFE</sequence>
<feature type="compositionally biased region" description="Acidic residues" evidence="1">
    <location>
        <begin position="240"/>
        <end position="249"/>
    </location>
</feature>
<dbReference type="EMBL" id="KY684105">
    <property type="protein sequence ID" value="ARF10991.1"/>
    <property type="molecule type" value="Genomic_DNA"/>
</dbReference>